<accession>A0A7S8EBW6</accession>
<dbReference type="SUPFAM" id="SSF161098">
    <property type="entry name" value="MetI-like"/>
    <property type="match status" value="1"/>
</dbReference>
<dbReference type="EMBL" id="CP062983">
    <property type="protein sequence ID" value="QPC84123.1"/>
    <property type="molecule type" value="Genomic_DNA"/>
</dbReference>
<dbReference type="GO" id="GO:0055085">
    <property type="term" value="P:transmembrane transport"/>
    <property type="evidence" value="ECO:0007669"/>
    <property type="project" value="InterPro"/>
</dbReference>
<evidence type="ECO:0000256" key="7">
    <source>
        <dbReference type="RuleBase" id="RU363032"/>
    </source>
</evidence>
<comment type="similarity">
    <text evidence="7">Belongs to the binding-protein-dependent transport system permease family.</text>
</comment>
<evidence type="ECO:0000256" key="5">
    <source>
        <dbReference type="ARBA" id="ARBA00022989"/>
    </source>
</evidence>
<dbReference type="PANTHER" id="PTHR43744">
    <property type="entry name" value="ABC TRANSPORTER PERMEASE PROTEIN MG189-RELATED-RELATED"/>
    <property type="match status" value="1"/>
</dbReference>
<feature type="transmembrane region" description="Helical" evidence="7">
    <location>
        <begin position="76"/>
        <end position="95"/>
    </location>
</feature>
<dbReference type="CDD" id="cd06261">
    <property type="entry name" value="TM_PBP2"/>
    <property type="match status" value="1"/>
</dbReference>
<dbReference type="KEGG" id="pmet:G4Y79_07045"/>
<feature type="transmembrane region" description="Helical" evidence="7">
    <location>
        <begin position="142"/>
        <end position="161"/>
    </location>
</feature>
<reference evidence="9 10" key="1">
    <citation type="submission" date="2020-02" db="EMBL/GenBank/DDBJ databases">
        <authorList>
            <person name="Zheng R.K."/>
            <person name="Sun C.M."/>
        </authorList>
    </citation>
    <scope>NUCLEOTIDE SEQUENCE [LARGE SCALE GENOMIC DNA]</scope>
    <source>
        <strain evidence="10">rifampicinis</strain>
    </source>
</reference>
<dbReference type="AlphaFoldDB" id="A0A7S8EBW6"/>
<keyword evidence="6 7" id="KW-0472">Membrane</keyword>
<dbReference type="PROSITE" id="PS50928">
    <property type="entry name" value="ABC_TM1"/>
    <property type="match status" value="1"/>
</dbReference>
<evidence type="ECO:0000256" key="4">
    <source>
        <dbReference type="ARBA" id="ARBA00022692"/>
    </source>
</evidence>
<organism evidence="9 10">
    <name type="scientific">Phototrophicus methaneseepsis</name>
    <dbReference type="NCBI Taxonomy" id="2710758"/>
    <lineage>
        <taxon>Bacteria</taxon>
        <taxon>Bacillati</taxon>
        <taxon>Chloroflexota</taxon>
        <taxon>Candidatus Thermofontia</taxon>
        <taxon>Phototrophicales</taxon>
        <taxon>Phototrophicaceae</taxon>
        <taxon>Phototrophicus</taxon>
    </lineage>
</organism>
<gene>
    <name evidence="9" type="ORF">G4Y79_07045</name>
</gene>
<keyword evidence="10" id="KW-1185">Reference proteome</keyword>
<sequence>MVKSRFDNFWTYIFLGLMSAFVVLPLLYAFSQSLMTNQEVNRWPPQIIPSDPTLDSYGTVLSQQDLRLDLWLRNSVFAASGYTAAVLLICAPAAYAFARLKFPGNKILFAILLVTIMIPPQVTLIPNYLLMRDFGWLDTFNALIWPGAANVFGVFLLRQFFSQIPDDLEEAAVLDGAGYWGRFRHVVLPLSTNALTALGIFVFLGHYNDLFWPLIVTNSLETRTLPVGLTILNSSYAGQYRPMVLAGAVLSTVPILIVYAIFQRRIIQGVMLTGLAGR</sequence>
<keyword evidence="5 7" id="KW-1133">Transmembrane helix</keyword>
<feature type="transmembrane region" description="Helical" evidence="7">
    <location>
        <begin position="243"/>
        <end position="262"/>
    </location>
</feature>
<name>A0A7S8EBW6_9CHLR</name>
<feature type="transmembrane region" description="Helical" evidence="7">
    <location>
        <begin position="12"/>
        <end position="30"/>
    </location>
</feature>
<comment type="subcellular location">
    <subcellularLocation>
        <location evidence="1 7">Cell membrane</location>
        <topology evidence="1 7">Multi-pass membrane protein</topology>
    </subcellularLocation>
</comment>
<keyword evidence="2 7" id="KW-0813">Transport</keyword>
<protein>
    <submittedName>
        <fullName evidence="9">Carbohydrate ABC transporter permease</fullName>
    </submittedName>
</protein>
<dbReference type="RefSeq" id="WP_195172187.1">
    <property type="nucleotide sequence ID" value="NZ_CP062983.1"/>
</dbReference>
<dbReference type="Proteomes" id="UP000594468">
    <property type="component" value="Chromosome"/>
</dbReference>
<dbReference type="PANTHER" id="PTHR43744:SF12">
    <property type="entry name" value="ABC TRANSPORTER PERMEASE PROTEIN MG189-RELATED"/>
    <property type="match status" value="1"/>
</dbReference>
<evidence type="ECO:0000256" key="2">
    <source>
        <dbReference type="ARBA" id="ARBA00022448"/>
    </source>
</evidence>
<evidence type="ECO:0000313" key="9">
    <source>
        <dbReference type="EMBL" id="QPC84123.1"/>
    </source>
</evidence>
<evidence type="ECO:0000313" key="10">
    <source>
        <dbReference type="Proteomes" id="UP000594468"/>
    </source>
</evidence>
<dbReference type="Pfam" id="PF00528">
    <property type="entry name" value="BPD_transp_1"/>
    <property type="match status" value="1"/>
</dbReference>
<keyword evidence="3" id="KW-1003">Cell membrane</keyword>
<keyword evidence="4 7" id="KW-0812">Transmembrane</keyword>
<feature type="transmembrane region" description="Helical" evidence="7">
    <location>
        <begin position="107"/>
        <end position="130"/>
    </location>
</feature>
<feature type="domain" description="ABC transmembrane type-1" evidence="8">
    <location>
        <begin position="72"/>
        <end position="262"/>
    </location>
</feature>
<evidence type="ECO:0000256" key="1">
    <source>
        <dbReference type="ARBA" id="ARBA00004651"/>
    </source>
</evidence>
<dbReference type="InterPro" id="IPR035906">
    <property type="entry name" value="MetI-like_sf"/>
</dbReference>
<evidence type="ECO:0000259" key="8">
    <source>
        <dbReference type="PROSITE" id="PS50928"/>
    </source>
</evidence>
<evidence type="ECO:0000256" key="3">
    <source>
        <dbReference type="ARBA" id="ARBA00022475"/>
    </source>
</evidence>
<dbReference type="GO" id="GO:0005886">
    <property type="term" value="C:plasma membrane"/>
    <property type="evidence" value="ECO:0007669"/>
    <property type="project" value="UniProtKB-SubCell"/>
</dbReference>
<dbReference type="Gene3D" id="1.10.3720.10">
    <property type="entry name" value="MetI-like"/>
    <property type="match status" value="1"/>
</dbReference>
<dbReference type="InterPro" id="IPR000515">
    <property type="entry name" value="MetI-like"/>
</dbReference>
<proteinExistence type="inferred from homology"/>
<feature type="transmembrane region" description="Helical" evidence="7">
    <location>
        <begin position="186"/>
        <end position="207"/>
    </location>
</feature>
<evidence type="ECO:0000256" key="6">
    <source>
        <dbReference type="ARBA" id="ARBA00023136"/>
    </source>
</evidence>